<keyword evidence="8" id="KW-0342">GTP-binding</keyword>
<evidence type="ECO:0000256" key="2">
    <source>
        <dbReference type="ARBA" id="ARBA00005619"/>
    </source>
</evidence>
<dbReference type="GO" id="GO:0043001">
    <property type="term" value="P:Golgi to plasma membrane protein transport"/>
    <property type="evidence" value="ECO:0007669"/>
    <property type="project" value="TreeGrafter"/>
</dbReference>
<comment type="subcellular location">
    <subcellularLocation>
        <location evidence="1">Endoplasmic reticulum membrane</location>
        <topology evidence="1">Single-pass membrane protein</topology>
    </subcellularLocation>
</comment>
<keyword evidence="9 11" id="KW-0472">Membrane</keyword>
<dbReference type="SUPFAM" id="SSF52540">
    <property type="entry name" value="P-loop containing nucleoside triphosphate hydrolases"/>
    <property type="match status" value="1"/>
</dbReference>
<organism evidence="12 13">
    <name type="scientific">Heterorhabditis bacteriophora</name>
    <name type="common">Entomopathogenic nematode worm</name>
    <dbReference type="NCBI Taxonomy" id="37862"/>
    <lineage>
        <taxon>Eukaryota</taxon>
        <taxon>Metazoa</taxon>
        <taxon>Ecdysozoa</taxon>
        <taxon>Nematoda</taxon>
        <taxon>Chromadorea</taxon>
        <taxon>Rhabditida</taxon>
        <taxon>Rhabditina</taxon>
        <taxon>Rhabditomorpha</taxon>
        <taxon>Strongyloidea</taxon>
        <taxon>Heterorhabditidae</taxon>
        <taxon>Heterorhabditis</taxon>
    </lineage>
</organism>
<dbReference type="GO" id="GO:0005525">
    <property type="term" value="F:GTP binding"/>
    <property type="evidence" value="ECO:0007669"/>
    <property type="project" value="UniProtKB-KW"/>
</dbReference>
<dbReference type="GO" id="GO:0005789">
    <property type="term" value="C:endoplasmic reticulum membrane"/>
    <property type="evidence" value="ECO:0007669"/>
    <property type="project" value="UniProtKB-SubCell"/>
</dbReference>
<evidence type="ECO:0000256" key="3">
    <source>
        <dbReference type="ARBA" id="ARBA00020256"/>
    </source>
</evidence>
<dbReference type="Pfam" id="PF09439">
    <property type="entry name" value="SRPRB"/>
    <property type="match status" value="1"/>
</dbReference>
<reference evidence="13" key="1">
    <citation type="submission" date="2016-11" db="UniProtKB">
        <authorList>
            <consortium name="WormBaseParasite"/>
        </authorList>
    </citation>
    <scope>IDENTIFICATION</scope>
</reference>
<keyword evidence="7 11" id="KW-1133">Transmembrane helix</keyword>
<accession>A0A1I7X8D4</accession>
<comment type="similarity">
    <text evidence="2">Belongs to the SRP receptor beta subunit family.</text>
</comment>
<dbReference type="PANTHER" id="PTHR45909:SF1">
    <property type="entry name" value="ADP-RIBOSYLATION FACTOR-RELATED PROTEIN 1"/>
    <property type="match status" value="1"/>
</dbReference>
<dbReference type="GO" id="GO:0005794">
    <property type="term" value="C:Golgi apparatus"/>
    <property type="evidence" value="ECO:0007669"/>
    <property type="project" value="TreeGrafter"/>
</dbReference>
<dbReference type="GO" id="GO:0003924">
    <property type="term" value="F:GTPase activity"/>
    <property type="evidence" value="ECO:0007669"/>
    <property type="project" value="TreeGrafter"/>
</dbReference>
<evidence type="ECO:0000313" key="12">
    <source>
        <dbReference type="Proteomes" id="UP000095283"/>
    </source>
</evidence>
<protein>
    <recommendedName>
        <fullName evidence="3">Signal recognition particle receptor subunit beta</fullName>
    </recommendedName>
</protein>
<dbReference type="GO" id="GO:0034067">
    <property type="term" value="P:protein localization to Golgi apparatus"/>
    <property type="evidence" value="ECO:0007669"/>
    <property type="project" value="TreeGrafter"/>
</dbReference>
<dbReference type="WBParaSite" id="Hba_13756">
    <property type="protein sequence ID" value="Hba_13756"/>
    <property type="gene ID" value="Hba_13756"/>
</dbReference>
<dbReference type="InterPro" id="IPR019009">
    <property type="entry name" value="SRP_receptor_beta_su"/>
</dbReference>
<evidence type="ECO:0000256" key="6">
    <source>
        <dbReference type="ARBA" id="ARBA00022824"/>
    </source>
</evidence>
<dbReference type="InterPro" id="IPR027417">
    <property type="entry name" value="P-loop_NTPase"/>
</dbReference>
<sequence length="297" mass="33004">MGAKSKYVIVQLASVITGSTRVWVRERAAEKFAGIFYDPAQMDMYLDTTIFGIVVALIVILISILVFILKSFTSHSNTILLVGLSDSGKTRIFSKIANNKAEPITYTSFQENILELNIKGKQLKVVDFPGAERLRKQLIEKWLRKERSSLCGIVFVVDSSSFTKRVRDVAEFLYDVALESGKKIPILAACNKQDHSLAKSCQVINSLLEKEMGLINKSRLAALTTTDGSANRNTLTDTGADFTWNDLIKYIPSSPMKRDRMCLINAGLSQGCDLSDILMAKQQASKFMSFAGPGRRR</sequence>
<keyword evidence="10" id="KW-0675">Receptor</keyword>
<dbReference type="GO" id="GO:0006886">
    <property type="term" value="P:intracellular protein transport"/>
    <property type="evidence" value="ECO:0007669"/>
    <property type="project" value="TreeGrafter"/>
</dbReference>
<evidence type="ECO:0000256" key="9">
    <source>
        <dbReference type="ARBA" id="ARBA00023136"/>
    </source>
</evidence>
<evidence type="ECO:0000256" key="10">
    <source>
        <dbReference type="ARBA" id="ARBA00023170"/>
    </source>
</evidence>
<feature type="transmembrane region" description="Helical" evidence="11">
    <location>
        <begin position="44"/>
        <end position="69"/>
    </location>
</feature>
<evidence type="ECO:0000256" key="5">
    <source>
        <dbReference type="ARBA" id="ARBA00022741"/>
    </source>
</evidence>
<name>A0A1I7X8D4_HETBA</name>
<dbReference type="AlphaFoldDB" id="A0A1I7X8D4"/>
<evidence type="ECO:0000256" key="4">
    <source>
        <dbReference type="ARBA" id="ARBA00022692"/>
    </source>
</evidence>
<proteinExistence type="inferred from homology"/>
<dbReference type="CDD" id="cd04105">
    <property type="entry name" value="SR_beta"/>
    <property type="match status" value="1"/>
</dbReference>
<evidence type="ECO:0000256" key="7">
    <source>
        <dbReference type="ARBA" id="ARBA00022989"/>
    </source>
</evidence>
<dbReference type="Proteomes" id="UP000095283">
    <property type="component" value="Unplaced"/>
</dbReference>
<dbReference type="Gene3D" id="3.40.50.300">
    <property type="entry name" value="P-loop containing nucleotide triphosphate hydrolases"/>
    <property type="match status" value="1"/>
</dbReference>
<evidence type="ECO:0000256" key="8">
    <source>
        <dbReference type="ARBA" id="ARBA00023134"/>
    </source>
</evidence>
<evidence type="ECO:0000256" key="1">
    <source>
        <dbReference type="ARBA" id="ARBA00004389"/>
    </source>
</evidence>
<dbReference type="InterPro" id="IPR024156">
    <property type="entry name" value="Small_GTPase_ARF"/>
</dbReference>
<dbReference type="PANTHER" id="PTHR45909">
    <property type="entry name" value="ADP-RIBOSYLATION FACTOR-RELATED PROTEIN 1"/>
    <property type="match status" value="1"/>
</dbReference>
<keyword evidence="12" id="KW-1185">Reference proteome</keyword>
<keyword evidence="5" id="KW-0547">Nucleotide-binding</keyword>
<keyword evidence="4 11" id="KW-0812">Transmembrane</keyword>
<evidence type="ECO:0000256" key="11">
    <source>
        <dbReference type="SAM" id="Phobius"/>
    </source>
</evidence>
<keyword evidence="6" id="KW-0256">Endoplasmic reticulum</keyword>
<evidence type="ECO:0000313" key="13">
    <source>
        <dbReference type="WBParaSite" id="Hba_13756"/>
    </source>
</evidence>